<name>A0A165SHS3_9APHY</name>
<organism evidence="1 2">
    <name type="scientific">Daedalea quercina L-15889</name>
    <dbReference type="NCBI Taxonomy" id="1314783"/>
    <lineage>
        <taxon>Eukaryota</taxon>
        <taxon>Fungi</taxon>
        <taxon>Dikarya</taxon>
        <taxon>Basidiomycota</taxon>
        <taxon>Agaricomycotina</taxon>
        <taxon>Agaricomycetes</taxon>
        <taxon>Polyporales</taxon>
        <taxon>Fomitopsis</taxon>
    </lineage>
</organism>
<reference evidence="1 2" key="1">
    <citation type="journal article" date="2016" name="Mol. Biol. Evol.">
        <title>Comparative Genomics of Early-Diverging Mushroom-Forming Fungi Provides Insights into the Origins of Lignocellulose Decay Capabilities.</title>
        <authorList>
            <person name="Nagy L.G."/>
            <person name="Riley R."/>
            <person name="Tritt A."/>
            <person name="Adam C."/>
            <person name="Daum C."/>
            <person name="Floudas D."/>
            <person name="Sun H."/>
            <person name="Yadav J.S."/>
            <person name="Pangilinan J."/>
            <person name="Larsson K.H."/>
            <person name="Matsuura K."/>
            <person name="Barry K."/>
            <person name="Labutti K."/>
            <person name="Kuo R."/>
            <person name="Ohm R.A."/>
            <person name="Bhattacharya S.S."/>
            <person name="Shirouzu T."/>
            <person name="Yoshinaga Y."/>
            <person name="Martin F.M."/>
            <person name="Grigoriev I.V."/>
            <person name="Hibbett D.S."/>
        </authorList>
    </citation>
    <scope>NUCLEOTIDE SEQUENCE [LARGE SCALE GENOMIC DNA]</scope>
    <source>
        <strain evidence="1 2">L-15889</strain>
    </source>
</reference>
<dbReference type="EMBL" id="KV429043">
    <property type="protein sequence ID" value="KZT72012.1"/>
    <property type="molecule type" value="Genomic_DNA"/>
</dbReference>
<evidence type="ECO:0000313" key="2">
    <source>
        <dbReference type="Proteomes" id="UP000076727"/>
    </source>
</evidence>
<gene>
    <name evidence="1" type="ORF">DAEQUDRAFT_82814</name>
</gene>
<keyword evidence="2" id="KW-1185">Reference proteome</keyword>
<proteinExistence type="predicted"/>
<dbReference type="Proteomes" id="UP000076727">
    <property type="component" value="Unassembled WGS sequence"/>
</dbReference>
<sequence>MIPESRDSLPMSQSSKDPFASESMFRASLKAPSTTRRFPAIKFDYMSERLDWCRRQPALALHQADSLLEVLLVPVQDNKAVMAQRHAHRSECGLTTLVQYRECLGISQQHRLRLCATRSRKGHRHKRATICPARRAHRRQLTGKDQDVGRANANAVVRSLGDDSRAADGAGGVGYIEAYWPVKARRDRAGCG</sequence>
<protein>
    <submittedName>
        <fullName evidence="1">Uncharacterized protein</fullName>
    </submittedName>
</protein>
<evidence type="ECO:0000313" key="1">
    <source>
        <dbReference type="EMBL" id="KZT72012.1"/>
    </source>
</evidence>
<dbReference type="AlphaFoldDB" id="A0A165SHS3"/>
<accession>A0A165SHS3</accession>